<dbReference type="EMBL" id="BAAARV010000029">
    <property type="protein sequence ID" value="GAA2350084.1"/>
    <property type="molecule type" value="Genomic_DNA"/>
</dbReference>
<gene>
    <name evidence="1" type="ORF">GCM10010170_039420</name>
</gene>
<organism evidence="1 2">
    <name type="scientific">Dactylosporangium salmoneum</name>
    <dbReference type="NCBI Taxonomy" id="53361"/>
    <lineage>
        <taxon>Bacteria</taxon>
        <taxon>Bacillati</taxon>
        <taxon>Actinomycetota</taxon>
        <taxon>Actinomycetes</taxon>
        <taxon>Micromonosporales</taxon>
        <taxon>Micromonosporaceae</taxon>
        <taxon>Dactylosporangium</taxon>
    </lineage>
</organism>
<keyword evidence="2" id="KW-1185">Reference proteome</keyword>
<evidence type="ECO:0000313" key="1">
    <source>
        <dbReference type="EMBL" id="GAA2350084.1"/>
    </source>
</evidence>
<protein>
    <submittedName>
        <fullName evidence="1">Uncharacterized protein</fullName>
    </submittedName>
</protein>
<sequence length="147" mass="15969">MNQLPTGVMVVYALAQPVDDFTALTPLPDWINADPIPHTHWALQAILALADAANSVRWDGDMRHLPSVGAVIAPPDTHPYLVVQQDNNGTTFVISDIEIPGLANAVERCTRTDRRPIGAWTHPTSTDIPTFLQPTYPDVPAGSDPPF</sequence>
<dbReference type="Proteomes" id="UP001501444">
    <property type="component" value="Unassembled WGS sequence"/>
</dbReference>
<proteinExistence type="predicted"/>
<evidence type="ECO:0000313" key="2">
    <source>
        <dbReference type="Proteomes" id="UP001501444"/>
    </source>
</evidence>
<comment type="caution">
    <text evidence="1">The sequence shown here is derived from an EMBL/GenBank/DDBJ whole genome shotgun (WGS) entry which is preliminary data.</text>
</comment>
<accession>A0ABN3GFE1</accession>
<reference evidence="1 2" key="1">
    <citation type="journal article" date="2019" name="Int. J. Syst. Evol. Microbiol.">
        <title>The Global Catalogue of Microorganisms (GCM) 10K type strain sequencing project: providing services to taxonomists for standard genome sequencing and annotation.</title>
        <authorList>
            <consortium name="The Broad Institute Genomics Platform"/>
            <consortium name="The Broad Institute Genome Sequencing Center for Infectious Disease"/>
            <person name="Wu L."/>
            <person name="Ma J."/>
        </authorList>
    </citation>
    <scope>NUCLEOTIDE SEQUENCE [LARGE SCALE GENOMIC DNA]</scope>
    <source>
        <strain evidence="1 2">JCM 3272</strain>
    </source>
</reference>
<name>A0ABN3GFE1_9ACTN</name>
<dbReference type="RefSeq" id="WP_344613892.1">
    <property type="nucleotide sequence ID" value="NZ_BAAARV010000029.1"/>
</dbReference>